<accession>A0A0C1R8M7</accession>
<sequence>MDIGKIIDKKREEKGYLKKDLAGIADINYKSFCDKLNRNSIQWDELFRLTYILNINLEELKERYVKEHMAKNTETISWDLEDNKYRTIKTGRF</sequence>
<keyword evidence="2" id="KW-1185">Reference proteome</keyword>
<evidence type="ECO:0000313" key="1">
    <source>
        <dbReference type="EMBL" id="KIE46881.1"/>
    </source>
</evidence>
<dbReference type="AlphaFoldDB" id="A0A0C1R8M7"/>
<organism evidence="1 2">
    <name type="scientific">Clostridium argentinense CDC 2741</name>
    <dbReference type="NCBI Taxonomy" id="1418104"/>
    <lineage>
        <taxon>Bacteria</taxon>
        <taxon>Bacillati</taxon>
        <taxon>Bacillota</taxon>
        <taxon>Clostridia</taxon>
        <taxon>Eubacteriales</taxon>
        <taxon>Clostridiaceae</taxon>
        <taxon>Clostridium</taxon>
    </lineage>
</organism>
<dbReference type="SUPFAM" id="SSF47413">
    <property type="entry name" value="lambda repressor-like DNA-binding domains"/>
    <property type="match status" value="1"/>
</dbReference>
<dbReference type="Proteomes" id="UP000031366">
    <property type="component" value="Unassembled WGS sequence"/>
</dbReference>
<comment type="caution">
    <text evidence="1">The sequence shown here is derived from an EMBL/GenBank/DDBJ whole genome shotgun (WGS) entry which is preliminary data.</text>
</comment>
<evidence type="ECO:0008006" key="3">
    <source>
        <dbReference type="Google" id="ProtNLM"/>
    </source>
</evidence>
<name>A0A0C1R8M7_9CLOT</name>
<protein>
    <recommendedName>
        <fullName evidence="3">HTH cro/C1-type domain-containing protein</fullName>
    </recommendedName>
</protein>
<reference evidence="1 2" key="1">
    <citation type="journal article" date="2015" name="Infect. Genet. Evol.">
        <title>Genomic sequences of six botulinum neurotoxin-producing strains representing three clostridial species illustrate the mobility and diversity of botulinum neurotoxin genes.</title>
        <authorList>
            <person name="Smith T.J."/>
            <person name="Hill K.K."/>
            <person name="Xie G."/>
            <person name="Foley B.T."/>
            <person name="Williamson C.H."/>
            <person name="Foster J.T."/>
            <person name="Johnson S.L."/>
            <person name="Chertkov O."/>
            <person name="Teshima H."/>
            <person name="Gibbons H.S."/>
            <person name="Johnsky L.A."/>
            <person name="Karavis M.A."/>
            <person name="Smith L.A."/>
        </authorList>
    </citation>
    <scope>NUCLEOTIDE SEQUENCE [LARGE SCALE GENOMIC DNA]</scope>
    <source>
        <strain evidence="1 2">CDC 2741</strain>
    </source>
</reference>
<gene>
    <name evidence="1" type="ORF">U732_1309</name>
</gene>
<evidence type="ECO:0000313" key="2">
    <source>
        <dbReference type="Proteomes" id="UP000031366"/>
    </source>
</evidence>
<dbReference type="RefSeq" id="WP_039632211.1">
    <property type="nucleotide sequence ID" value="NZ_AYSO01000015.1"/>
</dbReference>
<dbReference type="InterPro" id="IPR010982">
    <property type="entry name" value="Lambda_DNA-bd_dom_sf"/>
</dbReference>
<dbReference type="EMBL" id="AYSO01000015">
    <property type="protein sequence ID" value="KIE46881.1"/>
    <property type="molecule type" value="Genomic_DNA"/>
</dbReference>
<dbReference type="GO" id="GO:0003677">
    <property type="term" value="F:DNA binding"/>
    <property type="evidence" value="ECO:0007669"/>
    <property type="project" value="InterPro"/>
</dbReference>
<proteinExistence type="predicted"/>